<keyword evidence="3" id="KW-1185">Reference proteome</keyword>
<name>K1VD54_TRIAC</name>
<dbReference type="AlphaFoldDB" id="K1VD54"/>
<dbReference type="HOGENOM" id="CLU_1027403_0_0_1"/>
<dbReference type="EMBL" id="AMBO01000382">
    <property type="protein sequence ID" value="EKC98695.1"/>
    <property type="molecule type" value="Genomic_DNA"/>
</dbReference>
<accession>K1VD54</accession>
<dbReference type="STRING" id="1220162.K1VD54"/>
<feature type="compositionally biased region" description="Basic and acidic residues" evidence="1">
    <location>
        <begin position="143"/>
        <end position="156"/>
    </location>
</feature>
<protein>
    <submittedName>
        <fullName evidence="2">Uncharacterized protein</fullName>
    </submittedName>
</protein>
<evidence type="ECO:0000313" key="2">
    <source>
        <dbReference type="EMBL" id="EKC98695.1"/>
    </source>
</evidence>
<organism evidence="2 3">
    <name type="scientific">Trichosporon asahii var. asahii (strain CBS 8904)</name>
    <name type="common">Yeast</name>
    <dbReference type="NCBI Taxonomy" id="1220162"/>
    <lineage>
        <taxon>Eukaryota</taxon>
        <taxon>Fungi</taxon>
        <taxon>Dikarya</taxon>
        <taxon>Basidiomycota</taxon>
        <taxon>Agaricomycotina</taxon>
        <taxon>Tremellomycetes</taxon>
        <taxon>Trichosporonales</taxon>
        <taxon>Trichosporonaceae</taxon>
        <taxon>Trichosporon</taxon>
    </lineage>
</organism>
<dbReference type="Proteomes" id="UP000006757">
    <property type="component" value="Unassembled WGS sequence"/>
</dbReference>
<evidence type="ECO:0000256" key="1">
    <source>
        <dbReference type="SAM" id="MobiDB-lite"/>
    </source>
</evidence>
<dbReference type="eggNOG" id="KOG3331">
    <property type="taxonomic scope" value="Eukaryota"/>
</dbReference>
<proteinExistence type="predicted"/>
<feature type="region of interest" description="Disordered" evidence="1">
    <location>
        <begin position="138"/>
        <end position="165"/>
    </location>
</feature>
<comment type="caution">
    <text evidence="2">The sequence shown here is derived from an EMBL/GenBank/DDBJ whole genome shotgun (WGS) entry which is preliminary data.</text>
</comment>
<dbReference type="OrthoDB" id="270763at2759"/>
<evidence type="ECO:0000313" key="3">
    <source>
        <dbReference type="Proteomes" id="UP000006757"/>
    </source>
</evidence>
<gene>
    <name evidence="2" type="ORF">A1Q2_06927</name>
</gene>
<sequence>MTRLLRTVHTSARLCDSAANASSLPIPPQWLRRGVRDFTPKGRPVPIRPARTTRVTLPSGYPEPPAYPPRQSYWDELDLIDRKGKPKPHPLWAFFHVPPQMQTRPEGNIFPSNMGSIDLMEDEEEGIRSGEFTARLQASRGVRRSDPSGEKWRLQEQRTAAGSREDGLQGLRKAELLGTGKGTARRRQRGCRIPLKNAGRQPGRVTTVIGGVVKTRVVFENKPPRCATSFASERGQAAVPRLRSSFLRPGFFGVLTSSTVCSACSFSFKPL</sequence>
<reference evidence="2 3" key="1">
    <citation type="journal article" date="2012" name="Eukaryot. Cell">
        <title>Genome sequence of the Trichosporon asahii environmental strain CBS 8904.</title>
        <authorList>
            <person name="Yang R.Y."/>
            <person name="Li H.T."/>
            <person name="Zhu H."/>
            <person name="Zhou G.P."/>
            <person name="Wang M."/>
            <person name="Wang L."/>
        </authorList>
    </citation>
    <scope>NUCLEOTIDE SEQUENCE [LARGE SCALE GENOMIC DNA]</scope>
    <source>
        <strain evidence="2 3">CBS 8904</strain>
    </source>
</reference>
<dbReference type="InParanoid" id="K1VD54"/>